<organism evidence="10 11">
    <name type="scientific">Halomonas rhizosphaerae</name>
    <dbReference type="NCBI Taxonomy" id="3043296"/>
    <lineage>
        <taxon>Bacteria</taxon>
        <taxon>Pseudomonadati</taxon>
        <taxon>Pseudomonadota</taxon>
        <taxon>Gammaproteobacteria</taxon>
        <taxon>Oceanospirillales</taxon>
        <taxon>Halomonadaceae</taxon>
        <taxon>Halomonas</taxon>
    </lineage>
</organism>
<comment type="similarity">
    <text evidence="3">Belongs to the Ahb/Nir family.</text>
</comment>
<evidence type="ECO:0000256" key="7">
    <source>
        <dbReference type="ARBA" id="ARBA00048470"/>
    </source>
</evidence>
<dbReference type="Gene3D" id="3.30.70.3460">
    <property type="match status" value="1"/>
</dbReference>
<comment type="catalytic activity">
    <reaction evidence="7">
        <text>siroheme + 2 H(+) = 12,18-didecarboxysiroheme + 2 CO2</text>
        <dbReference type="Rhea" id="RHEA:19093"/>
        <dbReference type="ChEBI" id="CHEBI:15378"/>
        <dbReference type="ChEBI" id="CHEBI:16526"/>
        <dbReference type="ChEBI" id="CHEBI:60052"/>
        <dbReference type="ChEBI" id="CHEBI:140497"/>
        <dbReference type="EC" id="4.1.1.111"/>
    </reaction>
</comment>
<dbReference type="EC" id="4.1.1.111" evidence="5"/>
<evidence type="ECO:0000256" key="5">
    <source>
        <dbReference type="ARBA" id="ARBA00023471"/>
    </source>
</evidence>
<reference evidence="10 11" key="1">
    <citation type="submission" date="2023-04" db="EMBL/GenBank/DDBJ databases">
        <title>Halomonas strains isolated from rhizosphere soil.</title>
        <authorList>
            <person name="Xu L."/>
            <person name="Sun J.-Q."/>
        </authorList>
    </citation>
    <scope>NUCLEOTIDE SEQUENCE [LARGE SCALE GENOMIC DNA]</scope>
    <source>
        <strain evidence="10 11">LR5S20</strain>
    </source>
</reference>
<accession>A0ABT6V050</accession>
<dbReference type="Proteomes" id="UP001225957">
    <property type="component" value="Unassembled WGS sequence"/>
</dbReference>
<evidence type="ECO:0000259" key="9">
    <source>
        <dbReference type="Pfam" id="PF22451"/>
    </source>
</evidence>
<dbReference type="Gene3D" id="1.10.10.10">
    <property type="entry name" value="Winged helix-like DNA-binding domain superfamily/Winged helix DNA-binding domain"/>
    <property type="match status" value="1"/>
</dbReference>
<dbReference type="PANTHER" id="PTHR43413:SF1">
    <property type="entry name" value="SIROHEME DECARBOXYLASE NIRL SUBUNIT"/>
    <property type="match status" value="1"/>
</dbReference>
<dbReference type="InterPro" id="IPR050684">
    <property type="entry name" value="HTH-Siroheme_Decarb"/>
</dbReference>
<keyword evidence="11" id="KW-1185">Reference proteome</keyword>
<dbReference type="EMBL" id="JASCQP010000023">
    <property type="protein sequence ID" value="MDI5891200.1"/>
    <property type="molecule type" value="Genomic_DNA"/>
</dbReference>
<comment type="function">
    <text evidence="6">Involved in heme d1 biosynthesis. Catalyzes the decarboxylation of siroheme into didecarboxysiroheme.</text>
</comment>
<evidence type="ECO:0000313" key="10">
    <source>
        <dbReference type="EMBL" id="MDI5891200.1"/>
    </source>
</evidence>
<evidence type="ECO:0000256" key="3">
    <source>
        <dbReference type="ARBA" id="ARBA00023457"/>
    </source>
</evidence>
<evidence type="ECO:0000256" key="1">
    <source>
        <dbReference type="ARBA" id="ARBA00023239"/>
    </source>
</evidence>
<dbReference type="Pfam" id="PF17805">
    <property type="entry name" value="AsnC_trans_reg2"/>
    <property type="match status" value="1"/>
</dbReference>
<feature type="domain" description="Siroheme decarboxylase NirL-like HTH" evidence="9">
    <location>
        <begin position="10"/>
        <end position="54"/>
    </location>
</feature>
<keyword evidence="1" id="KW-0456">Lyase</keyword>
<dbReference type="RefSeq" id="WP_282735155.1">
    <property type="nucleotide sequence ID" value="NZ_JASCQP010000023.1"/>
</dbReference>
<dbReference type="InterPro" id="IPR040523">
    <property type="entry name" value="AsnC_trans_reg2"/>
</dbReference>
<gene>
    <name evidence="10" type="ORF">QLQ83_08840</name>
</gene>
<dbReference type="PANTHER" id="PTHR43413">
    <property type="entry name" value="TRANSCRIPTIONAL REGULATOR, ASNC FAMILY"/>
    <property type="match status" value="1"/>
</dbReference>
<sequence>MILDDLDGVDRRLINRLQDGLPLVTRPYAAVAEELGIAEGDLLYRLERLREGGLLSRFGPMYHAERLGGGLTLAALAVPEADFDRVSDAVNAFPEVAHNYRREHALNMWFVLATETPEAIDAAIAGIEAATGLRVFNMPKEEEFHVRLHLPV</sequence>
<evidence type="ECO:0000256" key="4">
    <source>
        <dbReference type="ARBA" id="ARBA00023465"/>
    </source>
</evidence>
<proteinExistence type="inferred from homology"/>
<dbReference type="Pfam" id="PF22451">
    <property type="entry name" value="NirdL-like_HTH"/>
    <property type="match status" value="1"/>
</dbReference>
<evidence type="ECO:0000256" key="6">
    <source>
        <dbReference type="ARBA" id="ARBA00045291"/>
    </source>
</evidence>
<dbReference type="InterPro" id="IPR036388">
    <property type="entry name" value="WH-like_DNA-bd_sf"/>
</dbReference>
<evidence type="ECO:0000259" key="8">
    <source>
        <dbReference type="Pfam" id="PF17805"/>
    </source>
</evidence>
<feature type="domain" description="Siroheme decarboxylase AsnC-like ligand binding" evidence="8">
    <location>
        <begin position="72"/>
        <end position="144"/>
    </location>
</feature>
<name>A0ABT6V050_9GAMM</name>
<comment type="subunit">
    <text evidence="4">Probably forms a complex composed of NirD, NirL, NirG and NirH. All proteins are required for the total conversion of siroheme to didecarboxysiroheme.</text>
</comment>
<comment type="caution">
    <text evidence="10">The sequence shown here is derived from an EMBL/GenBank/DDBJ whole genome shotgun (WGS) entry which is preliminary data.</text>
</comment>
<comment type="pathway">
    <text evidence="2">Porphyrin-containing compound metabolism.</text>
</comment>
<evidence type="ECO:0000256" key="2">
    <source>
        <dbReference type="ARBA" id="ARBA00023444"/>
    </source>
</evidence>
<dbReference type="InterPro" id="IPR053953">
    <property type="entry name" value="NirdL-like_HTH"/>
</dbReference>
<protein>
    <recommendedName>
        <fullName evidence="5">siroheme decarboxylase</fullName>
        <ecNumber evidence="5">4.1.1.111</ecNumber>
    </recommendedName>
</protein>
<evidence type="ECO:0000313" key="11">
    <source>
        <dbReference type="Proteomes" id="UP001225957"/>
    </source>
</evidence>